<dbReference type="PANTHER" id="PTHR30435:SF12">
    <property type="entry name" value="FLAGELLAR BASAL BODY ROD PROTEIN FLGB"/>
    <property type="match status" value="1"/>
</dbReference>
<sequence>MSLLDTRSITLLERTLDASSLRQKVLSNNIANIDTPNFKRSDVSFQEALSNALSPGDTLEGRITDPRHIQINSTNLDDVKPTVFQENTTSLRTDGNNVDIDAEMTNLAENQILYNTMTQQINSKFGILKYAISEGKR</sequence>
<keyword evidence="4 6" id="KW-0975">Bacterial flagellum</keyword>
<dbReference type="PANTHER" id="PTHR30435">
    <property type="entry name" value="FLAGELLAR PROTEIN"/>
    <property type="match status" value="1"/>
</dbReference>
<comment type="subcellular location">
    <subcellularLocation>
        <location evidence="1 6">Bacterial flagellum basal body</location>
    </subcellularLocation>
</comment>
<dbReference type="InterPro" id="IPR006300">
    <property type="entry name" value="FlgB"/>
</dbReference>
<dbReference type="AlphaFoldDB" id="A0A074LR04"/>
<keyword evidence="9" id="KW-1185">Reference proteome</keyword>
<gene>
    <name evidence="8" type="ORF">EL26_12580</name>
</gene>
<evidence type="ECO:0000259" key="7">
    <source>
        <dbReference type="Pfam" id="PF00460"/>
    </source>
</evidence>
<keyword evidence="8" id="KW-0282">Flagellum</keyword>
<dbReference type="STRING" id="1157490.EL26_12580"/>
<dbReference type="Pfam" id="PF00460">
    <property type="entry name" value="Flg_bb_rod"/>
    <property type="match status" value="1"/>
</dbReference>
<name>A0A074LR04_9BACL</name>
<proteinExistence type="inferred from homology"/>
<evidence type="ECO:0000256" key="2">
    <source>
        <dbReference type="ARBA" id="ARBA00009677"/>
    </source>
</evidence>
<dbReference type="eggNOG" id="COG1815">
    <property type="taxonomic scope" value="Bacteria"/>
</dbReference>
<comment type="caution">
    <text evidence="8">The sequence shown here is derived from an EMBL/GenBank/DDBJ whole genome shotgun (WGS) entry which is preliminary data.</text>
</comment>
<reference evidence="8 9" key="1">
    <citation type="journal article" date="2013" name="Int. J. Syst. Evol. Microbiol.">
        <title>Tumebacillus flagellatus sp. nov., an alpha-amylase/pullulanase-producing bacterium isolated from cassava wastewater.</title>
        <authorList>
            <person name="Wang Q."/>
            <person name="Xie N."/>
            <person name="Qin Y."/>
            <person name="Shen N."/>
            <person name="Zhu J."/>
            <person name="Mi H."/>
            <person name="Huang R."/>
        </authorList>
    </citation>
    <scope>NUCLEOTIDE SEQUENCE [LARGE SCALE GENOMIC DNA]</scope>
    <source>
        <strain evidence="8 9">GST4</strain>
    </source>
</reference>
<evidence type="ECO:0000313" key="9">
    <source>
        <dbReference type="Proteomes" id="UP000027931"/>
    </source>
</evidence>
<comment type="similarity">
    <text evidence="2 6">Belongs to the flagella basal body rod proteins family.</text>
</comment>
<comment type="function">
    <text evidence="5 6">Structural component of flagellum, the bacterial motility apparatus. Part of the rod structure of flagellar basal body.</text>
</comment>
<dbReference type="EMBL" id="JMIR01000016">
    <property type="protein sequence ID" value="KEO82925.1"/>
    <property type="molecule type" value="Genomic_DNA"/>
</dbReference>
<dbReference type="GO" id="GO:0030694">
    <property type="term" value="C:bacterial-type flagellum basal body, rod"/>
    <property type="evidence" value="ECO:0007669"/>
    <property type="project" value="InterPro"/>
</dbReference>
<evidence type="ECO:0000256" key="5">
    <source>
        <dbReference type="ARBA" id="ARBA00024934"/>
    </source>
</evidence>
<dbReference type="GO" id="GO:0071978">
    <property type="term" value="P:bacterial-type flagellum-dependent swarming motility"/>
    <property type="evidence" value="ECO:0007669"/>
    <property type="project" value="TreeGrafter"/>
</dbReference>
<evidence type="ECO:0000256" key="6">
    <source>
        <dbReference type="PIRNR" id="PIRNR002889"/>
    </source>
</evidence>
<dbReference type="PIRSF" id="PIRSF002889">
    <property type="entry name" value="Rod_FlgB"/>
    <property type="match status" value="1"/>
</dbReference>
<dbReference type="RefSeq" id="WP_038088831.1">
    <property type="nucleotide sequence ID" value="NZ_JMIR01000016.1"/>
</dbReference>
<dbReference type="InterPro" id="IPR001444">
    <property type="entry name" value="Flag_bb_rod_N"/>
</dbReference>
<evidence type="ECO:0000256" key="4">
    <source>
        <dbReference type="ARBA" id="ARBA00023143"/>
    </source>
</evidence>
<evidence type="ECO:0000313" key="8">
    <source>
        <dbReference type="EMBL" id="KEO82925.1"/>
    </source>
</evidence>
<dbReference type="InterPro" id="IPR019776">
    <property type="entry name" value="Flagellar_basal_body_rod_CS"/>
</dbReference>
<accession>A0A074LR04</accession>
<comment type="subunit">
    <text evidence="6">The basal body constitutes a major portion of the flagellar organelle and consists of a number of rings mounted on a central rod.</text>
</comment>
<dbReference type="Proteomes" id="UP000027931">
    <property type="component" value="Unassembled WGS sequence"/>
</dbReference>
<protein>
    <recommendedName>
        <fullName evidence="3 6">Flagellar basal body rod protein FlgB</fullName>
    </recommendedName>
</protein>
<dbReference type="NCBIfam" id="TIGR01396">
    <property type="entry name" value="FlgB"/>
    <property type="match status" value="1"/>
</dbReference>
<feature type="domain" description="Flagellar basal body rod protein N-terminal" evidence="7">
    <location>
        <begin position="14"/>
        <end position="39"/>
    </location>
</feature>
<keyword evidence="8" id="KW-0966">Cell projection</keyword>
<keyword evidence="8" id="KW-0969">Cilium</keyword>
<evidence type="ECO:0000256" key="1">
    <source>
        <dbReference type="ARBA" id="ARBA00004117"/>
    </source>
</evidence>
<organism evidence="8 9">
    <name type="scientific">Tumebacillus flagellatus</name>
    <dbReference type="NCBI Taxonomy" id="1157490"/>
    <lineage>
        <taxon>Bacteria</taxon>
        <taxon>Bacillati</taxon>
        <taxon>Bacillota</taxon>
        <taxon>Bacilli</taxon>
        <taxon>Bacillales</taxon>
        <taxon>Alicyclobacillaceae</taxon>
        <taxon>Tumebacillus</taxon>
    </lineage>
</organism>
<dbReference type="OrthoDB" id="9792068at2"/>
<evidence type="ECO:0000256" key="3">
    <source>
        <dbReference type="ARBA" id="ARBA00014376"/>
    </source>
</evidence>
<dbReference type="PROSITE" id="PS00588">
    <property type="entry name" value="FLAGELLA_BB_ROD"/>
    <property type="match status" value="1"/>
</dbReference>